<keyword evidence="5 9" id="KW-0812">Transmembrane</keyword>
<evidence type="ECO:0000313" key="12">
    <source>
        <dbReference type="Proteomes" id="UP000321389"/>
    </source>
</evidence>
<feature type="transmembrane region" description="Helical" evidence="9">
    <location>
        <begin position="63"/>
        <end position="85"/>
    </location>
</feature>
<dbReference type="Pfam" id="PF04290">
    <property type="entry name" value="DctQ"/>
    <property type="match status" value="1"/>
</dbReference>
<comment type="subcellular location">
    <subcellularLocation>
        <location evidence="1 9">Cell inner membrane</location>
        <topology evidence="1 9">Multi-pass membrane protein</topology>
    </subcellularLocation>
</comment>
<keyword evidence="6 9" id="KW-1133">Transmembrane helix</keyword>
<comment type="caution">
    <text evidence="9">Lacks conserved residue(s) required for the propagation of feature annotation.</text>
</comment>
<dbReference type="GO" id="GO:0005886">
    <property type="term" value="C:plasma membrane"/>
    <property type="evidence" value="ECO:0007669"/>
    <property type="project" value="UniProtKB-SubCell"/>
</dbReference>
<proteinExistence type="inferred from homology"/>
<dbReference type="OrthoDB" id="4964541at2"/>
<organism evidence="11 12">
    <name type="scientific">Nitratireductor mangrovi</name>
    <dbReference type="NCBI Taxonomy" id="2599600"/>
    <lineage>
        <taxon>Bacteria</taxon>
        <taxon>Pseudomonadati</taxon>
        <taxon>Pseudomonadota</taxon>
        <taxon>Alphaproteobacteria</taxon>
        <taxon>Hyphomicrobiales</taxon>
        <taxon>Phyllobacteriaceae</taxon>
        <taxon>Nitratireductor</taxon>
    </lineage>
</organism>
<dbReference type="Proteomes" id="UP000321389">
    <property type="component" value="Chromosome"/>
</dbReference>
<keyword evidence="7 9" id="KW-0472">Membrane</keyword>
<reference evidence="11" key="1">
    <citation type="submission" date="2020-04" db="EMBL/GenBank/DDBJ databases">
        <title>Nitratireductor sp. nov. isolated from mangrove soil.</title>
        <authorList>
            <person name="Ye Y."/>
        </authorList>
    </citation>
    <scope>NUCLEOTIDE SEQUENCE</scope>
    <source>
        <strain evidence="11">SY7</strain>
    </source>
</reference>
<evidence type="ECO:0000256" key="4">
    <source>
        <dbReference type="ARBA" id="ARBA00022519"/>
    </source>
</evidence>
<keyword evidence="4 9" id="KW-0997">Cell inner membrane</keyword>
<evidence type="ECO:0000256" key="7">
    <source>
        <dbReference type="ARBA" id="ARBA00023136"/>
    </source>
</evidence>
<keyword evidence="12" id="KW-1185">Reference proteome</keyword>
<comment type="subunit">
    <text evidence="9">The complex comprises the extracytoplasmic solute receptor protein and the two transmembrane proteins.</text>
</comment>
<dbReference type="KEGG" id="niy:FQ775_03245"/>
<evidence type="ECO:0000256" key="5">
    <source>
        <dbReference type="ARBA" id="ARBA00022692"/>
    </source>
</evidence>
<name>A0A5B8L5X8_9HYPH</name>
<dbReference type="AlphaFoldDB" id="A0A5B8L5X8"/>
<gene>
    <name evidence="11" type="ORF">FQ775_03245</name>
</gene>
<dbReference type="PANTHER" id="PTHR35011">
    <property type="entry name" value="2,3-DIKETO-L-GULONATE TRAP TRANSPORTER SMALL PERMEASE PROTEIN YIAM"/>
    <property type="match status" value="1"/>
</dbReference>
<feature type="transmembrane region" description="Helical" evidence="9">
    <location>
        <begin position="112"/>
        <end position="132"/>
    </location>
</feature>
<evidence type="ECO:0000256" key="3">
    <source>
        <dbReference type="ARBA" id="ARBA00022475"/>
    </source>
</evidence>
<comment type="similarity">
    <text evidence="8 9">Belongs to the TRAP transporter small permease family.</text>
</comment>
<feature type="domain" description="Tripartite ATP-independent periplasmic transporters DctQ component" evidence="10">
    <location>
        <begin position="2"/>
        <end position="138"/>
    </location>
</feature>
<protein>
    <recommendedName>
        <fullName evidence="9">TRAP transporter small permease protein</fullName>
    </recommendedName>
</protein>
<dbReference type="EMBL" id="CP042301">
    <property type="protein sequence ID" value="QDZ03182.1"/>
    <property type="molecule type" value="Genomic_DNA"/>
</dbReference>
<evidence type="ECO:0000256" key="1">
    <source>
        <dbReference type="ARBA" id="ARBA00004429"/>
    </source>
</evidence>
<evidence type="ECO:0000259" key="10">
    <source>
        <dbReference type="Pfam" id="PF04290"/>
    </source>
</evidence>
<dbReference type="GO" id="GO:0015740">
    <property type="term" value="P:C4-dicarboxylate transport"/>
    <property type="evidence" value="ECO:0007669"/>
    <property type="project" value="TreeGrafter"/>
</dbReference>
<comment type="function">
    <text evidence="9">Part of the tripartite ATP-independent periplasmic (TRAP) transport system.</text>
</comment>
<dbReference type="InterPro" id="IPR055348">
    <property type="entry name" value="DctQ"/>
</dbReference>
<dbReference type="PANTHER" id="PTHR35011:SF5">
    <property type="entry name" value="SIALIC ACID TRAP TRANSPORTER SMALL PERMEASE PROTEIN SIAQ"/>
    <property type="match status" value="1"/>
</dbReference>
<dbReference type="GO" id="GO:0022857">
    <property type="term" value="F:transmembrane transporter activity"/>
    <property type="evidence" value="ECO:0007669"/>
    <property type="project" value="UniProtKB-UniRule"/>
</dbReference>
<evidence type="ECO:0000256" key="8">
    <source>
        <dbReference type="ARBA" id="ARBA00038436"/>
    </source>
</evidence>
<keyword evidence="3" id="KW-1003">Cell membrane</keyword>
<evidence type="ECO:0000256" key="2">
    <source>
        <dbReference type="ARBA" id="ARBA00022448"/>
    </source>
</evidence>
<evidence type="ECO:0000313" key="11">
    <source>
        <dbReference type="EMBL" id="QDZ03182.1"/>
    </source>
</evidence>
<keyword evidence="2 9" id="KW-0813">Transport</keyword>
<sequence length="154" mass="16767">MAFAAAYQVVARYIFDAPPVWTEELARRAMVWAGMLGASVAFRERSDPNLFPDREGMTGRSGMALALIRAAGVTIFAFPVLYYSLFGPGMSLARGFLGRSLDRSAEMMNIPMIWFTAAVPAAFAIIMIHVLADLASRLSVTEMGPGGEQEQRIA</sequence>
<dbReference type="InterPro" id="IPR007387">
    <property type="entry name" value="TRAP_DctQ"/>
</dbReference>
<accession>A0A5B8L5X8</accession>
<evidence type="ECO:0000256" key="9">
    <source>
        <dbReference type="RuleBase" id="RU369079"/>
    </source>
</evidence>
<evidence type="ECO:0000256" key="6">
    <source>
        <dbReference type="ARBA" id="ARBA00022989"/>
    </source>
</evidence>